<protein>
    <recommendedName>
        <fullName evidence="4">RING-type E3 ubiquitin transferase</fullName>
    </recommendedName>
</protein>
<name>A0ABN9WCJ7_9DINO</name>
<gene>
    <name evidence="2" type="ORF">PCOR1329_LOCUS65055</name>
</gene>
<feature type="non-terminal residue" evidence="2">
    <location>
        <position position="110"/>
    </location>
</feature>
<evidence type="ECO:0000256" key="1">
    <source>
        <dbReference type="SAM" id="Phobius"/>
    </source>
</evidence>
<sequence length="110" mass="11770">GAVPRELGASGSWPAPRACLVLLGLGAALGGAAVLSAQRWLKDLSEEARAQLAELETARFAEGDFTAVRYRVRGRRLWHRRVVTAPVPGGVSVVGALTPDRDEHDEDLDD</sequence>
<feature type="non-terminal residue" evidence="2">
    <location>
        <position position="1"/>
    </location>
</feature>
<dbReference type="EMBL" id="CAUYUJ010018310">
    <property type="protein sequence ID" value="CAK0882587.1"/>
    <property type="molecule type" value="Genomic_DNA"/>
</dbReference>
<keyword evidence="3" id="KW-1185">Reference proteome</keyword>
<evidence type="ECO:0000313" key="2">
    <source>
        <dbReference type="EMBL" id="CAK0882587.1"/>
    </source>
</evidence>
<feature type="transmembrane region" description="Helical" evidence="1">
    <location>
        <begin position="15"/>
        <end position="35"/>
    </location>
</feature>
<reference evidence="2" key="1">
    <citation type="submission" date="2023-10" db="EMBL/GenBank/DDBJ databases">
        <authorList>
            <person name="Chen Y."/>
            <person name="Shah S."/>
            <person name="Dougan E. K."/>
            <person name="Thang M."/>
            <person name="Chan C."/>
        </authorList>
    </citation>
    <scope>NUCLEOTIDE SEQUENCE [LARGE SCALE GENOMIC DNA]</scope>
</reference>
<keyword evidence="1" id="KW-0812">Transmembrane</keyword>
<accession>A0ABN9WCJ7</accession>
<organism evidence="2 3">
    <name type="scientific">Prorocentrum cordatum</name>
    <dbReference type="NCBI Taxonomy" id="2364126"/>
    <lineage>
        <taxon>Eukaryota</taxon>
        <taxon>Sar</taxon>
        <taxon>Alveolata</taxon>
        <taxon>Dinophyceae</taxon>
        <taxon>Prorocentrales</taxon>
        <taxon>Prorocentraceae</taxon>
        <taxon>Prorocentrum</taxon>
    </lineage>
</organism>
<dbReference type="Proteomes" id="UP001189429">
    <property type="component" value="Unassembled WGS sequence"/>
</dbReference>
<evidence type="ECO:0008006" key="4">
    <source>
        <dbReference type="Google" id="ProtNLM"/>
    </source>
</evidence>
<evidence type="ECO:0000313" key="3">
    <source>
        <dbReference type="Proteomes" id="UP001189429"/>
    </source>
</evidence>
<keyword evidence="1" id="KW-0472">Membrane</keyword>
<proteinExistence type="predicted"/>
<keyword evidence="1" id="KW-1133">Transmembrane helix</keyword>
<comment type="caution">
    <text evidence="2">The sequence shown here is derived from an EMBL/GenBank/DDBJ whole genome shotgun (WGS) entry which is preliminary data.</text>
</comment>